<proteinExistence type="predicted"/>
<name>A0A2G3PHL1_WILMA</name>
<protein>
    <recommendedName>
        <fullName evidence="3">Metal-dependent HD superfamily phosphohydrolase</fullName>
    </recommendedName>
</protein>
<evidence type="ECO:0008006" key="3">
    <source>
        <dbReference type="Google" id="ProtNLM"/>
    </source>
</evidence>
<evidence type="ECO:0000313" key="2">
    <source>
        <dbReference type="Proteomes" id="UP000225108"/>
    </source>
</evidence>
<gene>
    <name evidence="1" type="ORF">CSW57_16015</name>
</gene>
<dbReference type="RefSeq" id="WP_099383703.1">
    <property type="nucleotide sequence ID" value="NZ_PEBD01000010.1"/>
</dbReference>
<comment type="caution">
    <text evidence="1">The sequence shown here is derived from an EMBL/GenBank/DDBJ whole genome shotgun (WGS) entry which is preliminary data.</text>
</comment>
<accession>A0A2G3PHL1</accession>
<evidence type="ECO:0000313" key="1">
    <source>
        <dbReference type="EMBL" id="PHV65299.1"/>
    </source>
</evidence>
<dbReference type="Proteomes" id="UP000225108">
    <property type="component" value="Unassembled WGS sequence"/>
</dbReference>
<dbReference type="SUPFAM" id="SSF109604">
    <property type="entry name" value="HD-domain/PDEase-like"/>
    <property type="match status" value="1"/>
</dbReference>
<reference evidence="1 2" key="1">
    <citation type="submission" date="2017-10" db="EMBL/GenBank/DDBJ databases">
        <title>The draft genome sequence of Williamsia sp. BULT 1.1 isolated from the semi-arid grassland soils from South Africa.</title>
        <authorList>
            <person name="Kabwe M.H."/>
            <person name="Govender N."/>
            <person name="Mutseka Lunga P."/>
            <person name="Vikram S."/>
            <person name="Makhalanyane T.P."/>
        </authorList>
    </citation>
    <scope>NUCLEOTIDE SEQUENCE [LARGE SCALE GENOMIC DNA]</scope>
    <source>
        <strain evidence="1 2">BULT 1.1</strain>
    </source>
</reference>
<sequence length="184" mass="20990">MTSAVEELDGRLELWRGHLGPDWDAYRGHAARVLALCDELHAISPRASSSPVPSTTEEFLTAAAFHDLEIWTAGTFDYLPPSADLAVAWLRDHGRDDLRTIVTEMVYHHHKVRRAAPPASPVEMFRRADAIDVSFGVVRFGVSRRRYRQLSKRLPDNGFHRRLIELTVDRAKTHPTSPLPMFRW</sequence>
<organism evidence="1 2">
    <name type="scientific">Williamsia marianensis</name>
    <dbReference type="NCBI Taxonomy" id="85044"/>
    <lineage>
        <taxon>Bacteria</taxon>
        <taxon>Bacillati</taxon>
        <taxon>Actinomycetota</taxon>
        <taxon>Actinomycetes</taxon>
        <taxon>Mycobacteriales</taxon>
        <taxon>Nocardiaceae</taxon>
        <taxon>Williamsia</taxon>
    </lineage>
</organism>
<dbReference type="EMBL" id="PEBD01000010">
    <property type="protein sequence ID" value="PHV65299.1"/>
    <property type="molecule type" value="Genomic_DNA"/>
</dbReference>
<dbReference type="AlphaFoldDB" id="A0A2G3PHL1"/>